<evidence type="ECO:0000313" key="2">
    <source>
        <dbReference type="EMBL" id="KAJ4427461.1"/>
    </source>
</evidence>
<proteinExistence type="predicted"/>
<dbReference type="SUPFAM" id="SSF56672">
    <property type="entry name" value="DNA/RNA polymerases"/>
    <property type="match status" value="1"/>
</dbReference>
<gene>
    <name evidence="2" type="ORF">ANN_25108</name>
</gene>
<dbReference type="InterPro" id="IPR043502">
    <property type="entry name" value="DNA/RNA_pol_sf"/>
</dbReference>
<sequence length="204" mass="22999">MSFDEVRPEESPKDYLAFALWLGKTPEKSQPELLENMQQFSAMPHLQSLAILEVRELDLYILRMKRFLSDAFPIHCGLMQGDALSPLLFNFALEYATRKVQDNSEDLELNGLHQLLVYADDVNMLGENPQTIRDNTEILLEANKAIGLEIFCVIIRWKSNGTDFGPMFIDIYDVVQRAATRGNPRFGTQSETILSDAGVVSGVA</sequence>
<evidence type="ECO:0000313" key="3">
    <source>
        <dbReference type="Proteomes" id="UP001148838"/>
    </source>
</evidence>
<dbReference type="Proteomes" id="UP001148838">
    <property type="component" value="Unassembled WGS sequence"/>
</dbReference>
<dbReference type="EMBL" id="JAJSOF020000038">
    <property type="protein sequence ID" value="KAJ4427461.1"/>
    <property type="molecule type" value="Genomic_DNA"/>
</dbReference>
<protein>
    <recommendedName>
        <fullName evidence="1">Reverse transcriptase domain-containing protein</fullName>
    </recommendedName>
</protein>
<comment type="caution">
    <text evidence="2">The sequence shown here is derived from an EMBL/GenBank/DDBJ whole genome shotgun (WGS) entry which is preliminary data.</text>
</comment>
<dbReference type="Pfam" id="PF00078">
    <property type="entry name" value="RVT_1"/>
    <property type="match status" value="1"/>
</dbReference>
<reference evidence="2 3" key="1">
    <citation type="journal article" date="2022" name="Allergy">
        <title>Genome assembly and annotation of Periplaneta americana reveal a comprehensive cockroach allergen profile.</title>
        <authorList>
            <person name="Wang L."/>
            <person name="Xiong Q."/>
            <person name="Saelim N."/>
            <person name="Wang L."/>
            <person name="Nong W."/>
            <person name="Wan A.T."/>
            <person name="Shi M."/>
            <person name="Liu X."/>
            <person name="Cao Q."/>
            <person name="Hui J.H.L."/>
            <person name="Sookrung N."/>
            <person name="Leung T.F."/>
            <person name="Tungtrongchitr A."/>
            <person name="Tsui S.K.W."/>
        </authorList>
    </citation>
    <scope>NUCLEOTIDE SEQUENCE [LARGE SCALE GENOMIC DNA]</scope>
    <source>
        <strain evidence="2">PWHHKU_190912</strain>
    </source>
</reference>
<evidence type="ECO:0000259" key="1">
    <source>
        <dbReference type="Pfam" id="PF00078"/>
    </source>
</evidence>
<organism evidence="2 3">
    <name type="scientific">Periplaneta americana</name>
    <name type="common">American cockroach</name>
    <name type="synonym">Blatta americana</name>
    <dbReference type="NCBI Taxonomy" id="6978"/>
    <lineage>
        <taxon>Eukaryota</taxon>
        <taxon>Metazoa</taxon>
        <taxon>Ecdysozoa</taxon>
        <taxon>Arthropoda</taxon>
        <taxon>Hexapoda</taxon>
        <taxon>Insecta</taxon>
        <taxon>Pterygota</taxon>
        <taxon>Neoptera</taxon>
        <taxon>Polyneoptera</taxon>
        <taxon>Dictyoptera</taxon>
        <taxon>Blattodea</taxon>
        <taxon>Blattoidea</taxon>
        <taxon>Blattidae</taxon>
        <taxon>Blattinae</taxon>
        <taxon>Periplaneta</taxon>
    </lineage>
</organism>
<keyword evidence="3" id="KW-1185">Reference proteome</keyword>
<accession>A0ABQ8S0Z2</accession>
<dbReference type="InterPro" id="IPR000477">
    <property type="entry name" value="RT_dom"/>
</dbReference>
<name>A0ABQ8S0Z2_PERAM</name>
<feature type="domain" description="Reverse transcriptase" evidence="1">
    <location>
        <begin position="32"/>
        <end position="150"/>
    </location>
</feature>